<evidence type="ECO:0000259" key="4">
    <source>
        <dbReference type="Pfam" id="PF16325"/>
    </source>
</evidence>
<dbReference type="PROSITE" id="PS01276">
    <property type="entry name" value="PEPTIDASE_U32"/>
    <property type="match status" value="1"/>
</dbReference>
<dbReference type="PANTHER" id="PTHR30217:SF6">
    <property type="entry name" value="TRNA HYDROXYLATION PROTEIN P"/>
    <property type="match status" value="1"/>
</dbReference>
<keyword evidence="6" id="KW-1185">Reference proteome</keyword>
<dbReference type="EMBL" id="CP013213">
    <property type="protein sequence ID" value="AMC92753.1"/>
    <property type="molecule type" value="Genomic_DNA"/>
</dbReference>
<evidence type="ECO:0000256" key="1">
    <source>
        <dbReference type="ARBA" id="ARBA00022670"/>
    </source>
</evidence>
<keyword evidence="2" id="KW-0378">Hydrolase</keyword>
<dbReference type="GO" id="GO:0006508">
    <property type="term" value="P:proteolysis"/>
    <property type="evidence" value="ECO:0007669"/>
    <property type="project" value="UniProtKB-KW"/>
</dbReference>
<dbReference type="InterPro" id="IPR001539">
    <property type="entry name" value="Peptidase_U32"/>
</dbReference>
<feature type="domain" description="Peptidase family U32 C-terminal" evidence="4">
    <location>
        <begin position="319"/>
        <end position="398"/>
    </location>
</feature>
<dbReference type="InterPro" id="IPR032525">
    <property type="entry name" value="Peptidase_U32_C"/>
</dbReference>
<dbReference type="Pfam" id="PF01136">
    <property type="entry name" value="Peptidase_U32"/>
    <property type="match status" value="1"/>
</dbReference>
<organism evidence="5 6">
    <name type="scientific">Erysipelothrix larvae</name>
    <dbReference type="NCBI Taxonomy" id="1514105"/>
    <lineage>
        <taxon>Bacteria</taxon>
        <taxon>Bacillati</taxon>
        <taxon>Bacillota</taxon>
        <taxon>Erysipelotrichia</taxon>
        <taxon>Erysipelotrichales</taxon>
        <taxon>Erysipelotrichaceae</taxon>
        <taxon>Erysipelothrix</taxon>
    </lineage>
</organism>
<gene>
    <name evidence="5" type="ORF">AOC36_01745</name>
</gene>
<evidence type="ECO:0000313" key="6">
    <source>
        <dbReference type="Proteomes" id="UP000063781"/>
    </source>
</evidence>
<dbReference type="STRING" id="1514105.AOC36_01745"/>
<evidence type="ECO:0000313" key="5">
    <source>
        <dbReference type="EMBL" id="AMC92753.1"/>
    </source>
</evidence>
<name>A0A0X8GYH7_9FIRM</name>
<dbReference type="KEGG" id="erl:AOC36_01745"/>
<comment type="similarity">
    <text evidence="3">Belongs to the peptidase U32 family.</text>
</comment>
<dbReference type="PANTHER" id="PTHR30217">
    <property type="entry name" value="PEPTIDASE U32 FAMILY"/>
    <property type="match status" value="1"/>
</dbReference>
<dbReference type="Gene3D" id="2.40.30.10">
    <property type="entry name" value="Translation factors"/>
    <property type="match status" value="1"/>
</dbReference>
<sequence length="401" mass="45241">MHMSRYELLAPAGDLNRLKTAVDFGADAVFIGGKQYSLRYRASNFTLEDIQDGATYCHDHGAQLFVTANMIFHDEDLEGFTQYLKDLERIGVDAVIVASVQAVRLVKSVAPKLEAHLSTQLSTLNSKAVNFLKRLGADRVVLGRETTLEEVDQLMKHVDVPIEVFIHGAMCTNFSGRCTLSNHMTLRDANRGGCAQSCRWRYEIYDDQKALVSDPECLFTMSSKDMRTAEILPELLATGVYSLKIEGRMKSEYYLACVVSAYRRFIDTIENGGDIENARALCNEALLKAENRESFTGFYENSEFGREGYIYGENGRLANQDFLGIIQSTDGDEVILEVRNHFKVGETLEVFGPKTNHKTFVLETLINSKDEVVDRVFRPLENVKIKVPFDVEDFDFVRRAS</sequence>
<dbReference type="InterPro" id="IPR051454">
    <property type="entry name" value="RNA/ubiquinone_mod_enzymes"/>
</dbReference>
<dbReference type="Pfam" id="PF16325">
    <property type="entry name" value="Peptidase_U32_C"/>
    <property type="match status" value="1"/>
</dbReference>
<proteinExistence type="inferred from homology"/>
<reference evidence="5 6" key="1">
    <citation type="submission" date="2015-10" db="EMBL/GenBank/DDBJ databases">
        <title>Erysipelothrix larvae sp. LV19 isolated from the larval gut of the rhinoceros beetle, Trypoxylus dichotomus.</title>
        <authorList>
            <person name="Lim S."/>
            <person name="Kim B.-C."/>
        </authorList>
    </citation>
    <scope>NUCLEOTIDE SEQUENCE [LARGE SCALE GENOMIC DNA]</scope>
    <source>
        <strain evidence="5 6">LV19</strain>
    </source>
</reference>
<evidence type="ECO:0000256" key="2">
    <source>
        <dbReference type="ARBA" id="ARBA00022801"/>
    </source>
</evidence>
<keyword evidence="1" id="KW-0645">Protease</keyword>
<accession>A0A0X8GYH7</accession>
<dbReference type="AlphaFoldDB" id="A0A0X8GYH7"/>
<protein>
    <recommendedName>
        <fullName evidence="4">Peptidase family U32 C-terminal domain-containing protein</fullName>
    </recommendedName>
</protein>
<dbReference type="GO" id="GO:0008233">
    <property type="term" value="F:peptidase activity"/>
    <property type="evidence" value="ECO:0007669"/>
    <property type="project" value="UniProtKB-KW"/>
</dbReference>
<dbReference type="Proteomes" id="UP000063781">
    <property type="component" value="Chromosome"/>
</dbReference>
<evidence type="ECO:0000256" key="3">
    <source>
        <dbReference type="ARBA" id="ARBA00038374"/>
    </source>
</evidence>